<evidence type="ECO:0000256" key="2">
    <source>
        <dbReference type="ARBA" id="ARBA00006679"/>
    </source>
</evidence>
<dbReference type="GO" id="GO:0005886">
    <property type="term" value="C:plasma membrane"/>
    <property type="evidence" value="ECO:0007669"/>
    <property type="project" value="UniProtKB-SubCell"/>
</dbReference>
<feature type="transmembrane region" description="Helical" evidence="7">
    <location>
        <begin position="50"/>
        <end position="76"/>
    </location>
</feature>
<dbReference type="EMBL" id="PGVG01000022">
    <property type="protein sequence ID" value="PJG52767.1"/>
    <property type="molecule type" value="Genomic_DNA"/>
</dbReference>
<keyword evidence="3" id="KW-1003">Cell membrane</keyword>
<keyword evidence="6 7" id="KW-0472">Membrane</keyword>
<dbReference type="RefSeq" id="WP_100234365.1">
    <property type="nucleotide sequence ID" value="NZ_PGVG01000022.1"/>
</dbReference>
<sequence length="145" mass="15596">MNFPYLTRFQPVLLSLFRFITGLLLFQYGVAKLFKFPVLPYFANIPPLIYAAGTLELILGALLMLGLFTRLSAFILSGEMAFAYFMGHMLKGETPVFLPLLNGGTAAILFCFACLYLSAAGGGSVSVDAAMGKESDAGGGAYARR</sequence>
<evidence type="ECO:0000313" key="8">
    <source>
        <dbReference type="EMBL" id="PJG52767.1"/>
    </source>
</evidence>
<comment type="similarity">
    <text evidence="2">Belongs to the DoxX family.</text>
</comment>
<keyword evidence="4 7" id="KW-0812">Transmembrane</keyword>
<dbReference type="OrthoDB" id="9808524at2"/>
<protein>
    <submittedName>
        <fullName evidence="8">LuxR family transcriptional regulator</fullName>
    </submittedName>
</protein>
<dbReference type="InterPro" id="IPR051907">
    <property type="entry name" value="DoxX-like_oxidoreductase"/>
</dbReference>
<evidence type="ECO:0000256" key="5">
    <source>
        <dbReference type="ARBA" id="ARBA00022989"/>
    </source>
</evidence>
<dbReference type="Proteomes" id="UP000231194">
    <property type="component" value="Unassembled WGS sequence"/>
</dbReference>
<comment type="caution">
    <text evidence="8">The sequence shown here is derived from an EMBL/GenBank/DDBJ whole genome shotgun (WGS) entry which is preliminary data.</text>
</comment>
<dbReference type="AlphaFoldDB" id="A0A2M8R4L7"/>
<dbReference type="Pfam" id="PF07681">
    <property type="entry name" value="DoxX"/>
    <property type="match status" value="1"/>
</dbReference>
<gene>
    <name evidence="8" type="ORF">CVM73_24360</name>
</gene>
<feature type="transmembrane region" description="Helical" evidence="7">
    <location>
        <begin position="96"/>
        <end position="119"/>
    </location>
</feature>
<evidence type="ECO:0000256" key="4">
    <source>
        <dbReference type="ARBA" id="ARBA00022692"/>
    </source>
</evidence>
<name>A0A2M8R4L7_9BRAD</name>
<keyword evidence="5 7" id="KW-1133">Transmembrane helix</keyword>
<organism evidence="8 9">
    <name type="scientific">Bradyrhizobium forestalis</name>
    <dbReference type="NCBI Taxonomy" id="1419263"/>
    <lineage>
        <taxon>Bacteria</taxon>
        <taxon>Pseudomonadati</taxon>
        <taxon>Pseudomonadota</taxon>
        <taxon>Alphaproteobacteria</taxon>
        <taxon>Hyphomicrobiales</taxon>
        <taxon>Nitrobacteraceae</taxon>
        <taxon>Bradyrhizobium</taxon>
    </lineage>
</organism>
<dbReference type="InterPro" id="IPR032808">
    <property type="entry name" value="DoxX"/>
</dbReference>
<evidence type="ECO:0000313" key="9">
    <source>
        <dbReference type="Proteomes" id="UP000231194"/>
    </source>
</evidence>
<evidence type="ECO:0000256" key="6">
    <source>
        <dbReference type="ARBA" id="ARBA00023136"/>
    </source>
</evidence>
<dbReference type="PANTHER" id="PTHR33452">
    <property type="entry name" value="OXIDOREDUCTASE CATD-RELATED"/>
    <property type="match status" value="1"/>
</dbReference>
<evidence type="ECO:0000256" key="3">
    <source>
        <dbReference type="ARBA" id="ARBA00022475"/>
    </source>
</evidence>
<feature type="transmembrane region" description="Helical" evidence="7">
    <location>
        <begin position="12"/>
        <end position="30"/>
    </location>
</feature>
<keyword evidence="9" id="KW-1185">Reference proteome</keyword>
<comment type="subcellular location">
    <subcellularLocation>
        <location evidence="1">Cell membrane</location>
        <topology evidence="1">Multi-pass membrane protein</topology>
    </subcellularLocation>
</comment>
<dbReference type="PANTHER" id="PTHR33452:SF4">
    <property type="entry name" value="BLL4328 PROTEIN"/>
    <property type="match status" value="1"/>
</dbReference>
<reference evidence="8 9" key="1">
    <citation type="submission" date="2017-11" db="EMBL/GenBank/DDBJ databases">
        <title>Bradyrhizobium forestalis sp. nov., an efficient nitrogen-fixing bacterium isolated from nodules of forest legume species in the Amazon.</title>
        <authorList>
            <person name="Costa E.M."/>
            <person name="Guimaraes A."/>
            <person name="Carvalho T.S."/>
            <person name="Rodrigues T.L."/>
            <person name="Ribeiro P.R.A."/>
            <person name="Lebbe L."/>
            <person name="Willems A."/>
            <person name="Moreira F.M.S."/>
        </authorList>
    </citation>
    <scope>NUCLEOTIDE SEQUENCE [LARGE SCALE GENOMIC DNA]</scope>
    <source>
        <strain evidence="8 9">INPA54B</strain>
    </source>
</reference>
<accession>A0A2M8R4L7</accession>
<evidence type="ECO:0000256" key="1">
    <source>
        <dbReference type="ARBA" id="ARBA00004651"/>
    </source>
</evidence>
<evidence type="ECO:0000256" key="7">
    <source>
        <dbReference type="SAM" id="Phobius"/>
    </source>
</evidence>
<proteinExistence type="inferred from homology"/>